<evidence type="ECO:0000313" key="17">
    <source>
        <dbReference type="Proteomes" id="UP000321567"/>
    </source>
</evidence>
<dbReference type="AlphaFoldDB" id="A0A512HB75"/>
<evidence type="ECO:0000259" key="14">
    <source>
        <dbReference type="Pfam" id="PF00593"/>
    </source>
</evidence>
<comment type="similarity">
    <text evidence="11 12">Belongs to the TonB-dependent receptor family.</text>
</comment>
<protein>
    <submittedName>
        <fullName evidence="16">TonB-dependent receptor</fullName>
    </submittedName>
</protein>
<evidence type="ECO:0000256" key="6">
    <source>
        <dbReference type="ARBA" id="ARBA00023004"/>
    </source>
</evidence>
<dbReference type="InterPro" id="IPR036942">
    <property type="entry name" value="Beta-barrel_TonB_sf"/>
</dbReference>
<keyword evidence="2 11" id="KW-0813">Transport</keyword>
<keyword evidence="8 12" id="KW-0798">TonB box</keyword>
<keyword evidence="4" id="KW-0410">Iron transport</keyword>
<gene>
    <name evidence="16" type="ORF">ROR02_28370</name>
</gene>
<keyword evidence="16" id="KW-0675">Receptor</keyword>
<dbReference type="InterPro" id="IPR012910">
    <property type="entry name" value="Plug_dom"/>
</dbReference>
<name>A0A512HB75_9PROT</name>
<sequence>MIRPRSLPWAPALSLPVLLSLPVAPALAEDSAESPPGSIVTLPPLTVEARHWAEEAHAVPGSVEVLTRERLENPLWGSVGSVAKVSPNARIEDSSVQTRVVLRGMTSANTGLQDPVGFVVNDVALPLGASQAPALFDVEQMEILKGPQGTLFGRNTEAGALRVTTTEPTWAPEGWASVSPSLQNTGARWEPVYTGAAGLSGTLIKDRLAGSLAVRGTQTSGVYRNTTDDADDGGHLGRWSLSGGLGGRIGDDTKISLKSVVDRTDMGKQRMRYLTGPHASDPYTTRYSSDAWDEKTTAVQSLRVDHHFEGVDLVSITGWTHFDRNFQMDLDTGPLPTLPTLLDHQDDTLSQELRVMSNDPASRWRWLAGLHTYQEWSTLQYKSQTPRTTRDLDMDQTGVAGFGQVEVRVAGHLRLGVGTRLEWIDQHGSMSLARAAERSTFGDDLSTLTVLPKVSAAYDLTPDLMIYGSLARGYLPGGYNYSMATGRTSLTYDPEYSWTTEAGVKARLWDRRLNATLTAFRTVTEDKQILDLEPGGAQTFSNAAEAEIVGLEGSLDARVSDHWNLFGTLGLQHSEATRYTTTVSRNGQQVQVDLSGKKLPMAPGATWSAGARYDEGDGWFAEGSLNGAGSSYFDSQNTLKQDGFVLVDAEVGYRFDKIEVALWGANLTGANVYGRAVSAPLGVIVEDGAPREVGVRLRMTW</sequence>
<feature type="domain" description="TonB-dependent receptor plug" evidence="15">
    <location>
        <begin position="58"/>
        <end position="159"/>
    </location>
</feature>
<evidence type="ECO:0000313" key="16">
    <source>
        <dbReference type="EMBL" id="GEO82706.1"/>
    </source>
</evidence>
<dbReference type="PANTHER" id="PTHR32552">
    <property type="entry name" value="FERRICHROME IRON RECEPTOR-RELATED"/>
    <property type="match status" value="1"/>
</dbReference>
<evidence type="ECO:0000256" key="13">
    <source>
        <dbReference type="SAM" id="SignalP"/>
    </source>
</evidence>
<evidence type="ECO:0000256" key="3">
    <source>
        <dbReference type="ARBA" id="ARBA00022452"/>
    </source>
</evidence>
<dbReference type="Pfam" id="PF07715">
    <property type="entry name" value="Plug"/>
    <property type="match status" value="1"/>
</dbReference>
<reference evidence="16 17" key="1">
    <citation type="submission" date="2019-07" db="EMBL/GenBank/DDBJ databases">
        <title>Whole genome shotgun sequence of Rhodospirillum oryzae NBRC 107573.</title>
        <authorList>
            <person name="Hosoyama A."/>
            <person name="Uohara A."/>
            <person name="Ohji S."/>
            <person name="Ichikawa N."/>
        </authorList>
    </citation>
    <scope>NUCLEOTIDE SEQUENCE [LARGE SCALE GENOMIC DNA]</scope>
    <source>
        <strain evidence="16 17">NBRC 107573</strain>
    </source>
</reference>
<evidence type="ECO:0000256" key="2">
    <source>
        <dbReference type="ARBA" id="ARBA00022448"/>
    </source>
</evidence>
<feature type="signal peptide" evidence="13">
    <location>
        <begin position="1"/>
        <end position="28"/>
    </location>
</feature>
<dbReference type="Gene3D" id="2.40.170.20">
    <property type="entry name" value="TonB-dependent receptor, beta-barrel domain"/>
    <property type="match status" value="1"/>
</dbReference>
<keyword evidence="7" id="KW-0406">Ion transport</keyword>
<keyword evidence="3 11" id="KW-1134">Transmembrane beta strand</keyword>
<evidence type="ECO:0000256" key="9">
    <source>
        <dbReference type="ARBA" id="ARBA00023136"/>
    </source>
</evidence>
<evidence type="ECO:0000256" key="5">
    <source>
        <dbReference type="ARBA" id="ARBA00022692"/>
    </source>
</evidence>
<dbReference type="Pfam" id="PF00593">
    <property type="entry name" value="TonB_dep_Rec_b-barrel"/>
    <property type="match status" value="1"/>
</dbReference>
<evidence type="ECO:0000256" key="10">
    <source>
        <dbReference type="ARBA" id="ARBA00023237"/>
    </source>
</evidence>
<dbReference type="GO" id="GO:0009279">
    <property type="term" value="C:cell outer membrane"/>
    <property type="evidence" value="ECO:0007669"/>
    <property type="project" value="UniProtKB-SubCell"/>
</dbReference>
<comment type="subcellular location">
    <subcellularLocation>
        <location evidence="1 11">Cell outer membrane</location>
        <topology evidence="1 11">Multi-pass membrane protein</topology>
    </subcellularLocation>
</comment>
<organism evidence="16 17">
    <name type="scientific">Pararhodospirillum oryzae</name>
    <dbReference type="NCBI Taxonomy" id="478448"/>
    <lineage>
        <taxon>Bacteria</taxon>
        <taxon>Pseudomonadati</taxon>
        <taxon>Pseudomonadota</taxon>
        <taxon>Alphaproteobacteria</taxon>
        <taxon>Rhodospirillales</taxon>
        <taxon>Rhodospirillaceae</taxon>
        <taxon>Pararhodospirillum</taxon>
    </lineage>
</organism>
<keyword evidence="9 11" id="KW-0472">Membrane</keyword>
<keyword evidence="5 11" id="KW-0812">Transmembrane</keyword>
<feature type="chain" id="PRO_5022114105" evidence="13">
    <location>
        <begin position="29"/>
        <end position="701"/>
    </location>
</feature>
<keyword evidence="6" id="KW-0408">Iron</keyword>
<comment type="caution">
    <text evidence="16">The sequence shown here is derived from an EMBL/GenBank/DDBJ whole genome shotgun (WGS) entry which is preliminary data.</text>
</comment>
<dbReference type="SUPFAM" id="SSF56935">
    <property type="entry name" value="Porins"/>
    <property type="match status" value="1"/>
</dbReference>
<dbReference type="Proteomes" id="UP000321567">
    <property type="component" value="Unassembled WGS sequence"/>
</dbReference>
<dbReference type="InterPro" id="IPR000531">
    <property type="entry name" value="Beta-barrel_TonB"/>
</dbReference>
<evidence type="ECO:0000256" key="4">
    <source>
        <dbReference type="ARBA" id="ARBA00022496"/>
    </source>
</evidence>
<evidence type="ECO:0000256" key="8">
    <source>
        <dbReference type="ARBA" id="ARBA00023077"/>
    </source>
</evidence>
<evidence type="ECO:0000256" key="1">
    <source>
        <dbReference type="ARBA" id="ARBA00004571"/>
    </source>
</evidence>
<keyword evidence="10 11" id="KW-0998">Cell outer membrane</keyword>
<dbReference type="RefSeq" id="WP_147164734.1">
    <property type="nucleotide sequence ID" value="NZ_BJZO01000100.1"/>
</dbReference>
<evidence type="ECO:0000259" key="15">
    <source>
        <dbReference type="Pfam" id="PF07715"/>
    </source>
</evidence>
<dbReference type="OrthoDB" id="7413795at2"/>
<evidence type="ECO:0000256" key="7">
    <source>
        <dbReference type="ARBA" id="ARBA00023065"/>
    </source>
</evidence>
<dbReference type="GO" id="GO:0006826">
    <property type="term" value="P:iron ion transport"/>
    <property type="evidence" value="ECO:0007669"/>
    <property type="project" value="UniProtKB-KW"/>
</dbReference>
<accession>A0A512HB75</accession>
<dbReference type="PANTHER" id="PTHR32552:SF81">
    <property type="entry name" value="TONB-DEPENDENT OUTER MEMBRANE RECEPTOR"/>
    <property type="match status" value="1"/>
</dbReference>
<dbReference type="InterPro" id="IPR039426">
    <property type="entry name" value="TonB-dep_rcpt-like"/>
</dbReference>
<feature type="domain" description="TonB-dependent receptor-like beta-barrel" evidence="14">
    <location>
        <begin position="260"/>
        <end position="667"/>
    </location>
</feature>
<keyword evidence="13" id="KW-0732">Signal</keyword>
<proteinExistence type="inferred from homology"/>
<dbReference type="EMBL" id="BJZO01000100">
    <property type="protein sequence ID" value="GEO82706.1"/>
    <property type="molecule type" value="Genomic_DNA"/>
</dbReference>
<keyword evidence="17" id="KW-1185">Reference proteome</keyword>
<dbReference type="PROSITE" id="PS52016">
    <property type="entry name" value="TONB_DEPENDENT_REC_3"/>
    <property type="match status" value="1"/>
</dbReference>
<evidence type="ECO:0000256" key="11">
    <source>
        <dbReference type="PROSITE-ProRule" id="PRU01360"/>
    </source>
</evidence>
<evidence type="ECO:0000256" key="12">
    <source>
        <dbReference type="RuleBase" id="RU003357"/>
    </source>
</evidence>